<dbReference type="RefSeq" id="WP_344376234.1">
    <property type="nucleotide sequence ID" value="NZ_BAAAPW010000005.1"/>
</dbReference>
<feature type="domain" description="GFO/IDH/MocA-like oxidoreductase" evidence="4">
    <location>
        <begin position="136"/>
        <end position="242"/>
    </location>
</feature>
<keyword evidence="1" id="KW-0560">Oxidoreductase</keyword>
<proteinExistence type="predicted"/>
<sequence length="311" mass="32731">MMHGIAVVGAGNMGRAHARAWAARGLGDRIRYVCSRRPVEAFPHAAAARSVVDLDDVLGDPDVDLLSVCTPTPTHAEIAIRALDAGRNVLLEKPIALTVRDAEAIAAAESASPGRLMVAHVVRFASGYRRVLGEARAGRLGRVREVRAERRSEPPGWADWFADEARSGGPLVDFAIHDFDQVNLLLGRPVAVSTEQRGEHGRLETRIEYADGGVGHVVTCAAMPEGTPFSSTLDATGDGGTASCRVPGAGPDDPFARQASSFLKAIDSGAQPEVTIASATVALRVALAARESLHSGRPVELEQHEPAPAVG</sequence>
<dbReference type="SUPFAM" id="SSF55347">
    <property type="entry name" value="Glyceraldehyde-3-phosphate dehydrogenase-like, C-terminal domain"/>
    <property type="match status" value="1"/>
</dbReference>
<dbReference type="SUPFAM" id="SSF51735">
    <property type="entry name" value="NAD(P)-binding Rossmann-fold domains"/>
    <property type="match status" value="1"/>
</dbReference>
<dbReference type="Gene3D" id="3.30.360.10">
    <property type="entry name" value="Dihydrodipicolinate Reductase, domain 2"/>
    <property type="match status" value="1"/>
</dbReference>
<comment type="caution">
    <text evidence="5">The sequence shown here is derived from an EMBL/GenBank/DDBJ whole genome shotgun (WGS) entry which is preliminary data.</text>
</comment>
<evidence type="ECO:0000256" key="1">
    <source>
        <dbReference type="ARBA" id="ARBA00023002"/>
    </source>
</evidence>
<dbReference type="InterPro" id="IPR036291">
    <property type="entry name" value="NAD(P)-bd_dom_sf"/>
</dbReference>
<gene>
    <name evidence="5" type="ORF">GCM10009819_30250</name>
</gene>
<reference evidence="6" key="1">
    <citation type="journal article" date="2019" name="Int. J. Syst. Evol. Microbiol.">
        <title>The Global Catalogue of Microorganisms (GCM) 10K type strain sequencing project: providing services to taxonomists for standard genome sequencing and annotation.</title>
        <authorList>
            <consortium name="The Broad Institute Genomics Platform"/>
            <consortium name="The Broad Institute Genome Sequencing Center for Infectious Disease"/>
            <person name="Wu L."/>
            <person name="Ma J."/>
        </authorList>
    </citation>
    <scope>NUCLEOTIDE SEQUENCE [LARGE SCALE GENOMIC DNA]</scope>
    <source>
        <strain evidence="6">JCM 15672</strain>
    </source>
</reference>
<name>A0ABP5GFM7_9MICO</name>
<keyword evidence="2" id="KW-0520">NAD</keyword>
<dbReference type="PANTHER" id="PTHR43818">
    <property type="entry name" value="BCDNA.GH03377"/>
    <property type="match status" value="1"/>
</dbReference>
<protein>
    <submittedName>
        <fullName evidence="5">Gfo/Idh/MocA family oxidoreductase</fullName>
    </submittedName>
</protein>
<evidence type="ECO:0000313" key="6">
    <source>
        <dbReference type="Proteomes" id="UP001501196"/>
    </source>
</evidence>
<evidence type="ECO:0000313" key="5">
    <source>
        <dbReference type="EMBL" id="GAA2041985.1"/>
    </source>
</evidence>
<dbReference type="Gene3D" id="3.40.50.720">
    <property type="entry name" value="NAD(P)-binding Rossmann-like Domain"/>
    <property type="match status" value="1"/>
</dbReference>
<organism evidence="5 6">
    <name type="scientific">Agromyces tropicus</name>
    <dbReference type="NCBI Taxonomy" id="555371"/>
    <lineage>
        <taxon>Bacteria</taxon>
        <taxon>Bacillati</taxon>
        <taxon>Actinomycetota</taxon>
        <taxon>Actinomycetes</taxon>
        <taxon>Micrococcales</taxon>
        <taxon>Microbacteriaceae</taxon>
        <taxon>Agromyces</taxon>
    </lineage>
</organism>
<dbReference type="Pfam" id="PF01408">
    <property type="entry name" value="GFO_IDH_MocA"/>
    <property type="match status" value="1"/>
</dbReference>
<keyword evidence="6" id="KW-1185">Reference proteome</keyword>
<evidence type="ECO:0000259" key="4">
    <source>
        <dbReference type="Pfam" id="PF22725"/>
    </source>
</evidence>
<dbReference type="InterPro" id="IPR050463">
    <property type="entry name" value="Gfo/Idh/MocA_oxidrdct_glycsds"/>
</dbReference>
<dbReference type="Pfam" id="PF22725">
    <property type="entry name" value="GFO_IDH_MocA_C3"/>
    <property type="match status" value="1"/>
</dbReference>
<dbReference type="PANTHER" id="PTHR43818:SF11">
    <property type="entry name" value="BCDNA.GH03377"/>
    <property type="match status" value="1"/>
</dbReference>
<dbReference type="Proteomes" id="UP001501196">
    <property type="component" value="Unassembled WGS sequence"/>
</dbReference>
<feature type="domain" description="Gfo/Idh/MocA-like oxidoreductase N-terminal" evidence="3">
    <location>
        <begin position="5"/>
        <end position="120"/>
    </location>
</feature>
<dbReference type="InterPro" id="IPR055170">
    <property type="entry name" value="GFO_IDH_MocA-like_dom"/>
</dbReference>
<dbReference type="InterPro" id="IPR000683">
    <property type="entry name" value="Gfo/Idh/MocA-like_OxRdtase_N"/>
</dbReference>
<accession>A0ABP5GFM7</accession>
<dbReference type="EMBL" id="BAAAPW010000005">
    <property type="protein sequence ID" value="GAA2041985.1"/>
    <property type="molecule type" value="Genomic_DNA"/>
</dbReference>
<evidence type="ECO:0000259" key="3">
    <source>
        <dbReference type="Pfam" id="PF01408"/>
    </source>
</evidence>
<evidence type="ECO:0000256" key="2">
    <source>
        <dbReference type="ARBA" id="ARBA00023027"/>
    </source>
</evidence>